<dbReference type="InterPro" id="IPR044878">
    <property type="entry name" value="UbiA_sf"/>
</dbReference>
<protein>
    <submittedName>
        <fullName evidence="6">4-hydroxybenzoate polyprenyltransferase-like protein prenyltransferase</fullName>
    </submittedName>
</protein>
<feature type="transmembrane region" description="Helical" evidence="5">
    <location>
        <begin position="44"/>
        <end position="64"/>
    </location>
</feature>
<dbReference type="STRING" id="1618477.UR54_C0025G0002"/>
<dbReference type="Proteomes" id="UP000034688">
    <property type="component" value="Unassembled WGS sequence"/>
</dbReference>
<accession>A0A0G0D8U0</accession>
<organism evidence="6 7">
    <name type="scientific">Candidatus Roizmanbacteria bacterium GW2011_GWA2_34_18</name>
    <dbReference type="NCBI Taxonomy" id="1618477"/>
    <lineage>
        <taxon>Bacteria</taxon>
        <taxon>Candidatus Roizmaniibacteriota</taxon>
    </lineage>
</organism>
<comment type="subcellular location">
    <subcellularLocation>
        <location evidence="1">Membrane</location>
        <topology evidence="1">Multi-pass membrane protein</topology>
    </subcellularLocation>
</comment>
<feature type="transmembrane region" description="Helical" evidence="5">
    <location>
        <begin position="202"/>
        <end position="224"/>
    </location>
</feature>
<keyword evidence="4 5" id="KW-0472">Membrane</keyword>
<evidence type="ECO:0000256" key="1">
    <source>
        <dbReference type="ARBA" id="ARBA00004141"/>
    </source>
</evidence>
<feature type="transmembrane region" description="Helical" evidence="5">
    <location>
        <begin position="112"/>
        <end position="130"/>
    </location>
</feature>
<evidence type="ECO:0000256" key="4">
    <source>
        <dbReference type="ARBA" id="ARBA00023136"/>
    </source>
</evidence>
<sequence>MKNNKLRTYFYALRINQWVKNFVIFTAIIFSGKLFNPDLLLKSFNAFFIFCLLSSTSYVLNDIIDYPYDRKHPIKKFRPIASGDLSMPEATFIVFVLSLVSLILALFFSLPFFFLSLFFILLHFFYSFILKKQPVIDIFTISFSFMIRTFAGEVATGFHIPIWLLLTIFFGSLFMAAVKRHAELVAHGTKARLSLYRYKEHFLDFLTYTFGTATIIAYSTYAYVEKPPQAETEISRFFSHNFPGFEARKWLMITIPLVVYGVARYAQLLYEKAEGESPERTITTDVPLIVTIGLWGIIVVSLIYLL</sequence>
<dbReference type="Pfam" id="PF01040">
    <property type="entry name" value="UbiA"/>
    <property type="match status" value="1"/>
</dbReference>
<evidence type="ECO:0000313" key="7">
    <source>
        <dbReference type="Proteomes" id="UP000034688"/>
    </source>
</evidence>
<keyword evidence="6" id="KW-0808">Transferase</keyword>
<name>A0A0G0D8U0_9BACT</name>
<dbReference type="InterPro" id="IPR000537">
    <property type="entry name" value="UbiA_prenyltransferase"/>
</dbReference>
<evidence type="ECO:0000313" key="6">
    <source>
        <dbReference type="EMBL" id="KKP59695.1"/>
    </source>
</evidence>
<dbReference type="Gene3D" id="1.10.357.140">
    <property type="entry name" value="UbiA prenyltransferase"/>
    <property type="match status" value="1"/>
</dbReference>
<dbReference type="PANTHER" id="PTHR42723">
    <property type="entry name" value="CHLOROPHYLL SYNTHASE"/>
    <property type="match status" value="1"/>
</dbReference>
<feature type="transmembrane region" description="Helical" evidence="5">
    <location>
        <begin position="85"/>
        <end position="106"/>
    </location>
</feature>
<reference evidence="6 7" key="1">
    <citation type="journal article" date="2015" name="Nature">
        <title>rRNA introns, odd ribosomes, and small enigmatic genomes across a large radiation of phyla.</title>
        <authorList>
            <person name="Brown C.T."/>
            <person name="Hug L.A."/>
            <person name="Thomas B.C."/>
            <person name="Sharon I."/>
            <person name="Castelle C.J."/>
            <person name="Singh A."/>
            <person name="Wilkins M.J."/>
            <person name="Williams K.H."/>
            <person name="Banfield J.F."/>
        </authorList>
    </citation>
    <scope>NUCLEOTIDE SEQUENCE [LARGE SCALE GENOMIC DNA]</scope>
</reference>
<dbReference type="EMBL" id="LBPP01000025">
    <property type="protein sequence ID" value="KKP59695.1"/>
    <property type="molecule type" value="Genomic_DNA"/>
</dbReference>
<feature type="transmembrane region" description="Helical" evidence="5">
    <location>
        <begin position="250"/>
        <end position="270"/>
    </location>
</feature>
<dbReference type="CDD" id="cd13963">
    <property type="entry name" value="PT_UbiA_2"/>
    <property type="match status" value="1"/>
</dbReference>
<gene>
    <name evidence="6" type="ORF">UR54_C0025G0002</name>
</gene>
<evidence type="ECO:0000256" key="2">
    <source>
        <dbReference type="ARBA" id="ARBA00022692"/>
    </source>
</evidence>
<dbReference type="AlphaFoldDB" id="A0A0G0D8U0"/>
<feature type="transmembrane region" description="Helical" evidence="5">
    <location>
        <begin position="158"/>
        <end position="178"/>
    </location>
</feature>
<comment type="caution">
    <text evidence="6">The sequence shown here is derived from an EMBL/GenBank/DDBJ whole genome shotgun (WGS) entry which is preliminary data.</text>
</comment>
<keyword evidence="3 5" id="KW-1133">Transmembrane helix</keyword>
<keyword evidence="2 5" id="KW-0812">Transmembrane</keyword>
<feature type="transmembrane region" description="Helical" evidence="5">
    <location>
        <begin position="282"/>
        <end position="305"/>
    </location>
</feature>
<proteinExistence type="predicted"/>
<dbReference type="InterPro" id="IPR050475">
    <property type="entry name" value="Prenyltransferase_related"/>
</dbReference>
<dbReference type="GO" id="GO:0016765">
    <property type="term" value="F:transferase activity, transferring alkyl or aryl (other than methyl) groups"/>
    <property type="evidence" value="ECO:0007669"/>
    <property type="project" value="InterPro"/>
</dbReference>
<dbReference type="GO" id="GO:0016020">
    <property type="term" value="C:membrane"/>
    <property type="evidence" value="ECO:0007669"/>
    <property type="project" value="UniProtKB-SubCell"/>
</dbReference>
<dbReference type="PANTHER" id="PTHR42723:SF1">
    <property type="entry name" value="CHLOROPHYLL SYNTHASE, CHLOROPLASTIC"/>
    <property type="match status" value="1"/>
</dbReference>
<feature type="transmembrane region" description="Helical" evidence="5">
    <location>
        <begin position="12"/>
        <end position="32"/>
    </location>
</feature>
<evidence type="ECO:0000256" key="5">
    <source>
        <dbReference type="SAM" id="Phobius"/>
    </source>
</evidence>
<evidence type="ECO:0000256" key="3">
    <source>
        <dbReference type="ARBA" id="ARBA00022989"/>
    </source>
</evidence>